<dbReference type="InterPro" id="IPR002692">
    <property type="entry name" value="S45"/>
</dbReference>
<proteinExistence type="inferred from homology"/>
<dbReference type="Gene3D" id="3.60.20.10">
    <property type="entry name" value="Glutamine Phosphoribosylpyrophosphate, subunit 1, domain 1"/>
    <property type="match status" value="1"/>
</dbReference>
<comment type="caution">
    <text evidence="6">The sequence shown here is derived from an EMBL/GenBank/DDBJ whole genome shotgun (WGS) entry which is preliminary data.</text>
</comment>
<feature type="chain" id="PRO_5046977648" evidence="5">
    <location>
        <begin position="37"/>
        <end position="761"/>
    </location>
</feature>
<keyword evidence="4" id="KW-0865">Zymogen</keyword>
<evidence type="ECO:0000313" key="7">
    <source>
        <dbReference type="Proteomes" id="UP001198602"/>
    </source>
</evidence>
<dbReference type="InterPro" id="IPR014395">
    <property type="entry name" value="Pen/GL7ACA/AHL_acylase"/>
</dbReference>
<keyword evidence="7" id="KW-1185">Reference proteome</keyword>
<sequence length="761" mass="84483">MHTRRIPPRFFPSLLPALLPAVLACAFGAAASTALAAPAGPAAAASGRQASAADLARWKQMAARVSILRDKWGIPHVFGKRDADAVFGLLYAQAEDDFNRIELNYINAMGRLAEVEGEKEIWRDLRMKLYIQPAALQAQYAASPAWLKELMNAFADGLNYYLHTHPEVRPKLITRFEPWMALSFSEGSIGGDIESIDLKELERFYGKEPRPTIAAQPARVAALDKGFDSEPRGSNGFAIAPALSRSGHALLLINPHTSFYFRPEVHMVSEEGLNAYGAVTWGQFFIYQGFNDKTGWMHTSGGGDVIDEYLETVVEKNGRFFYKYGDGERALRAVPVTLPYKTASGALASRTLTAYFSHHGPVVREEGGRWVAVKMMDEPLKALTQSYTRTKARDYGSFYKAMQLRTNSSNNTVYADAQGNIAYFHGNFIPKRNPRFDWSKPVDGSSPATEWQGLHEIKDTITLFNPASGYISNTNNWPFSASGASSPKRQDYPDYMWSLPENARGRHAERVLRNATGFTLDSLVAAAYDSYLTAFEPLVPQLLKDYDALAAGDPRRARLGQQVAALRGWDLRFGVASVPTSLAVYWGQDMVAQHAPRARAAGTPVVDYIASGLNAEERLASLLRASDRLTADFGTWRTPWGEINRFQRLSGDIEQQYDDSKPSWPVGFTSANWGSLASFGMVAKQKTKRIYGDRGNSFVAVVEFGPRVRARSILAGGNSNNPASKHFADQAGMYSRGEFKEVLFYKEDIEKHLERRYHPGE</sequence>
<reference evidence="6 7" key="1">
    <citation type="submission" date="2021-07" db="EMBL/GenBank/DDBJ databases">
        <title>Characterization of Violacein-producing bacteria and related species.</title>
        <authorList>
            <person name="Wilson H.S."/>
            <person name="De Leon M.E."/>
        </authorList>
    </citation>
    <scope>NUCLEOTIDE SEQUENCE [LARGE SCALE GENOMIC DNA]</scope>
    <source>
        <strain evidence="6 7">HSC-2F05</strain>
    </source>
</reference>
<evidence type="ECO:0000256" key="4">
    <source>
        <dbReference type="ARBA" id="ARBA00023145"/>
    </source>
</evidence>
<dbReference type="Gene3D" id="2.30.120.10">
    <property type="match status" value="1"/>
</dbReference>
<keyword evidence="3" id="KW-0378">Hydrolase</keyword>
<dbReference type="Proteomes" id="UP001198602">
    <property type="component" value="Unassembled WGS sequence"/>
</dbReference>
<dbReference type="RefSeq" id="WP_225238562.1">
    <property type="nucleotide sequence ID" value="NZ_JAHYBX010000003.1"/>
</dbReference>
<dbReference type="InterPro" id="IPR043146">
    <property type="entry name" value="Penicillin_amidase_N_B-knob"/>
</dbReference>
<accession>A0ABS7Y987</accession>
<dbReference type="Gene3D" id="1.10.1400.10">
    <property type="match status" value="1"/>
</dbReference>
<dbReference type="PANTHER" id="PTHR34218">
    <property type="entry name" value="PEPTIDASE S45 PENICILLIN AMIDASE"/>
    <property type="match status" value="1"/>
</dbReference>
<evidence type="ECO:0000256" key="1">
    <source>
        <dbReference type="ARBA" id="ARBA00006586"/>
    </source>
</evidence>
<evidence type="ECO:0000313" key="6">
    <source>
        <dbReference type="EMBL" id="MCA1856260.1"/>
    </source>
</evidence>
<dbReference type="EMBL" id="JAHYBX010000003">
    <property type="protein sequence ID" value="MCA1856260.1"/>
    <property type="molecule type" value="Genomic_DNA"/>
</dbReference>
<dbReference type="Gene3D" id="1.10.439.10">
    <property type="entry name" value="Penicillin Amidohydrolase, domain 1"/>
    <property type="match status" value="1"/>
</dbReference>
<gene>
    <name evidence="6" type="ORF">LE190_10015</name>
</gene>
<evidence type="ECO:0000256" key="5">
    <source>
        <dbReference type="SAM" id="SignalP"/>
    </source>
</evidence>
<dbReference type="InterPro" id="IPR023343">
    <property type="entry name" value="Penicillin_amidase_dom1"/>
</dbReference>
<keyword evidence="2 5" id="KW-0732">Signal</keyword>
<dbReference type="SUPFAM" id="SSF56235">
    <property type="entry name" value="N-terminal nucleophile aminohydrolases (Ntn hydrolases)"/>
    <property type="match status" value="1"/>
</dbReference>
<feature type="signal peptide" evidence="5">
    <location>
        <begin position="1"/>
        <end position="36"/>
    </location>
</feature>
<comment type="similarity">
    <text evidence="1">Belongs to the peptidase S45 family.</text>
</comment>
<dbReference type="InterPro" id="IPR029055">
    <property type="entry name" value="Ntn_hydrolases_N"/>
</dbReference>
<dbReference type="Pfam" id="PF01804">
    <property type="entry name" value="Penicil_amidase"/>
    <property type="match status" value="1"/>
</dbReference>
<dbReference type="PIRSF" id="PIRSF001227">
    <property type="entry name" value="Pen_acylase"/>
    <property type="match status" value="1"/>
</dbReference>
<evidence type="ECO:0000256" key="2">
    <source>
        <dbReference type="ARBA" id="ARBA00022729"/>
    </source>
</evidence>
<dbReference type="PROSITE" id="PS51257">
    <property type="entry name" value="PROKAR_LIPOPROTEIN"/>
    <property type="match status" value="1"/>
</dbReference>
<organism evidence="6 7">
    <name type="scientific">Massilia hydrophila</name>
    <dbReference type="NCBI Taxonomy" id="3044279"/>
    <lineage>
        <taxon>Bacteria</taxon>
        <taxon>Pseudomonadati</taxon>
        <taxon>Pseudomonadota</taxon>
        <taxon>Betaproteobacteria</taxon>
        <taxon>Burkholderiales</taxon>
        <taxon>Oxalobacteraceae</taxon>
        <taxon>Telluria group</taxon>
        <taxon>Massilia</taxon>
    </lineage>
</organism>
<evidence type="ECO:0000256" key="3">
    <source>
        <dbReference type="ARBA" id="ARBA00022801"/>
    </source>
</evidence>
<protein>
    <submittedName>
        <fullName evidence="6">Penicillin acylase family protein</fullName>
    </submittedName>
</protein>
<name>A0ABS7Y987_9BURK</name>
<dbReference type="PANTHER" id="PTHR34218:SF3">
    <property type="entry name" value="ACYL-HOMOSERINE LACTONE ACYLASE PVDQ"/>
    <property type="match status" value="1"/>
</dbReference>
<dbReference type="InterPro" id="IPR043147">
    <property type="entry name" value="Penicillin_amidase_A-knob"/>
</dbReference>